<dbReference type="InterPro" id="IPR003593">
    <property type="entry name" value="AAA+_ATPase"/>
</dbReference>
<comment type="subcellular location">
    <subcellularLocation>
        <location evidence="1">Cell membrane</location>
        <topology evidence="1">Peripheral membrane protein</topology>
        <orientation evidence="1">Cytoplasmic side</orientation>
    </subcellularLocation>
</comment>
<keyword evidence="11" id="KW-1006">Bacterial flagellum protein export</keyword>
<evidence type="ECO:0000259" key="14">
    <source>
        <dbReference type="SMART" id="SM00382"/>
    </source>
</evidence>
<keyword evidence="10" id="KW-0472">Membrane</keyword>
<dbReference type="GO" id="GO:0015031">
    <property type="term" value="P:protein transport"/>
    <property type="evidence" value="ECO:0007669"/>
    <property type="project" value="UniProtKB-KW"/>
</dbReference>
<keyword evidence="16" id="KW-0282">Flagellum</keyword>
<evidence type="ECO:0000256" key="11">
    <source>
        <dbReference type="ARBA" id="ARBA00023225"/>
    </source>
</evidence>
<sequence>MLIKKYLVKNMNEAMTRIRYELGKDAIIISQRKVRESGVKGYFKPKLIEVTAALENSKVDKKKSKKVSEVDNFKDSLNSIKSIFEKEEVKAHIDRSVEIEKPSISEKADTKKDEALKDEVKEIKELLNKVIKNTNKEKEALVAVDFLRDMDIEENLLEDINLENYEDIESFKDELKEVLKRDIEVVNKDLKGNVVLIGPTGVGKTTTIAKLAGRLALIEKKKVGLITIDTYRIGAVEQLKTYAEIMNIPFKVVITLKEMEEAINSLSGCDVVLVDTTGRSSKNTMQISELRAFIQKVNSSNISLVISGTTKNKDIDAILSGYGEINYEDTIVTKLDETTSYGCLYNIAKKSSKPISYITVGQNVPDDIKVPSKDEIIKLILGEESVC</sequence>
<protein>
    <recommendedName>
        <fullName evidence="3 13">Flagellar biosynthesis protein FlhF</fullName>
    </recommendedName>
</protein>
<dbReference type="OrthoDB" id="9778554at2"/>
<dbReference type="EMBL" id="SRYR01000001">
    <property type="protein sequence ID" value="TGY43805.1"/>
    <property type="molecule type" value="Genomic_DNA"/>
</dbReference>
<dbReference type="NCBIfam" id="TIGR03499">
    <property type="entry name" value="FlhF"/>
    <property type="match status" value="1"/>
</dbReference>
<dbReference type="GO" id="GO:0006614">
    <property type="term" value="P:SRP-dependent cotranslational protein targeting to membrane"/>
    <property type="evidence" value="ECO:0007669"/>
    <property type="project" value="UniProtKB-UniRule"/>
</dbReference>
<dbReference type="SUPFAM" id="SSF52540">
    <property type="entry name" value="P-loop containing nucleoside triphosphate hydrolases"/>
    <property type="match status" value="1"/>
</dbReference>
<dbReference type="AlphaFoldDB" id="A0A4S2DNV4"/>
<comment type="similarity">
    <text evidence="2">Belongs to the GTP-binding SRP family.</text>
</comment>
<evidence type="ECO:0000259" key="15">
    <source>
        <dbReference type="SMART" id="SM00962"/>
    </source>
</evidence>
<accession>A0A4S2DNV4</accession>
<keyword evidence="16" id="KW-0969">Cilium</keyword>
<keyword evidence="5" id="KW-1003">Cell membrane</keyword>
<dbReference type="GO" id="GO:0003924">
    <property type="term" value="F:GTPase activity"/>
    <property type="evidence" value="ECO:0007669"/>
    <property type="project" value="UniProtKB-UniRule"/>
</dbReference>
<keyword evidence="8" id="KW-0653">Protein transport</keyword>
<proteinExistence type="inferred from homology"/>
<evidence type="ECO:0000256" key="2">
    <source>
        <dbReference type="ARBA" id="ARBA00008531"/>
    </source>
</evidence>
<feature type="domain" description="AAA+ ATPase" evidence="14">
    <location>
        <begin position="190"/>
        <end position="332"/>
    </location>
</feature>
<dbReference type="Gene3D" id="1.20.120.1380">
    <property type="entry name" value="Flagellar FlhF biosynthesis protein, N domain"/>
    <property type="match status" value="1"/>
</dbReference>
<keyword evidence="4" id="KW-0813">Transport</keyword>
<evidence type="ECO:0000256" key="1">
    <source>
        <dbReference type="ARBA" id="ARBA00004413"/>
    </source>
</evidence>
<evidence type="ECO:0000256" key="3">
    <source>
        <dbReference type="ARBA" id="ARBA00014919"/>
    </source>
</evidence>
<evidence type="ECO:0000256" key="5">
    <source>
        <dbReference type="ARBA" id="ARBA00022475"/>
    </source>
</evidence>
<name>A0A4S2DNV4_9CLOT</name>
<comment type="function">
    <text evidence="12">Necessary for flagellar biosynthesis. May be involved in translocation of the flagellum.</text>
</comment>
<dbReference type="PANTHER" id="PTHR43134">
    <property type="entry name" value="SIGNAL RECOGNITION PARTICLE RECEPTOR SUBUNIT ALPHA"/>
    <property type="match status" value="1"/>
</dbReference>
<dbReference type="GO" id="GO:0005525">
    <property type="term" value="F:GTP binding"/>
    <property type="evidence" value="ECO:0007669"/>
    <property type="project" value="UniProtKB-UniRule"/>
</dbReference>
<dbReference type="FunFam" id="3.40.50.300:FF:000695">
    <property type="entry name" value="Flagellar biosynthesis regulator FlhF"/>
    <property type="match status" value="1"/>
</dbReference>
<evidence type="ECO:0000256" key="4">
    <source>
        <dbReference type="ARBA" id="ARBA00022448"/>
    </source>
</evidence>
<keyword evidence="9" id="KW-0342">GTP-binding</keyword>
<gene>
    <name evidence="16" type="primary">flhF</name>
    <name evidence="16" type="ORF">E5347_03030</name>
</gene>
<evidence type="ECO:0000313" key="17">
    <source>
        <dbReference type="Proteomes" id="UP000306888"/>
    </source>
</evidence>
<dbReference type="InterPro" id="IPR000897">
    <property type="entry name" value="SRP54_GTPase_dom"/>
</dbReference>
<dbReference type="InterPro" id="IPR020006">
    <property type="entry name" value="FlhF"/>
</dbReference>
<evidence type="ECO:0000256" key="6">
    <source>
        <dbReference type="ARBA" id="ARBA00022741"/>
    </source>
</evidence>
<dbReference type="GO" id="GO:0044781">
    <property type="term" value="P:bacterial-type flagellum organization"/>
    <property type="evidence" value="ECO:0007669"/>
    <property type="project" value="UniProtKB-UniRule"/>
</dbReference>
<evidence type="ECO:0000313" key="16">
    <source>
        <dbReference type="EMBL" id="TGY43805.1"/>
    </source>
</evidence>
<keyword evidence="17" id="KW-1185">Reference proteome</keyword>
<dbReference type="PANTHER" id="PTHR43134:SF3">
    <property type="entry name" value="FLAGELLAR BIOSYNTHESIS PROTEIN FLHF"/>
    <property type="match status" value="1"/>
</dbReference>
<evidence type="ECO:0000256" key="12">
    <source>
        <dbReference type="ARBA" id="ARBA00025337"/>
    </source>
</evidence>
<evidence type="ECO:0000256" key="8">
    <source>
        <dbReference type="ARBA" id="ARBA00022927"/>
    </source>
</evidence>
<dbReference type="GO" id="GO:0005047">
    <property type="term" value="F:signal recognition particle binding"/>
    <property type="evidence" value="ECO:0007669"/>
    <property type="project" value="TreeGrafter"/>
</dbReference>
<dbReference type="InterPro" id="IPR047040">
    <property type="entry name" value="FlhF__GTPase_dom"/>
</dbReference>
<dbReference type="Proteomes" id="UP000306888">
    <property type="component" value="Unassembled WGS sequence"/>
</dbReference>
<dbReference type="Pfam" id="PF00448">
    <property type="entry name" value="SRP54"/>
    <property type="match status" value="1"/>
</dbReference>
<organism evidence="16 17">
    <name type="scientific">Clostridium sartagoforme</name>
    <dbReference type="NCBI Taxonomy" id="84031"/>
    <lineage>
        <taxon>Bacteria</taxon>
        <taxon>Bacillati</taxon>
        <taxon>Bacillota</taxon>
        <taxon>Clostridia</taxon>
        <taxon>Eubacteriales</taxon>
        <taxon>Clostridiaceae</taxon>
        <taxon>Clostridium</taxon>
    </lineage>
</organism>
<dbReference type="SMART" id="SM00382">
    <property type="entry name" value="AAA"/>
    <property type="match status" value="1"/>
</dbReference>
<dbReference type="RefSeq" id="WP_136004507.1">
    <property type="nucleotide sequence ID" value="NZ_SRYR01000001.1"/>
</dbReference>
<dbReference type="SMART" id="SM00962">
    <property type="entry name" value="SRP54"/>
    <property type="match status" value="1"/>
</dbReference>
<feature type="domain" description="SRP54-type proteins GTP-binding" evidence="15">
    <location>
        <begin position="191"/>
        <end position="382"/>
    </location>
</feature>
<dbReference type="CDD" id="cd17873">
    <property type="entry name" value="FlhF"/>
    <property type="match status" value="1"/>
</dbReference>
<comment type="caution">
    <text evidence="16">The sequence shown here is derived from an EMBL/GenBank/DDBJ whole genome shotgun (WGS) entry which is preliminary data.</text>
</comment>
<keyword evidence="6" id="KW-0547">Nucleotide-binding</keyword>
<dbReference type="GO" id="GO:0005886">
    <property type="term" value="C:plasma membrane"/>
    <property type="evidence" value="ECO:0007669"/>
    <property type="project" value="UniProtKB-SubCell"/>
</dbReference>
<evidence type="ECO:0000256" key="13">
    <source>
        <dbReference type="NCBIfam" id="TIGR03499"/>
    </source>
</evidence>
<keyword evidence="7" id="KW-1005">Bacterial flagellum biogenesis</keyword>
<reference evidence="16 17" key="1">
    <citation type="submission" date="2019-04" db="EMBL/GenBank/DDBJ databases">
        <title>Microbes associate with the intestines of laboratory mice.</title>
        <authorList>
            <person name="Navarre W."/>
            <person name="Wong E."/>
            <person name="Huang K."/>
            <person name="Tropini C."/>
            <person name="Ng K."/>
            <person name="Yu B."/>
        </authorList>
    </citation>
    <scope>NUCLEOTIDE SEQUENCE [LARGE SCALE GENOMIC DNA]</scope>
    <source>
        <strain evidence="16 17">NM50_B9-20</strain>
    </source>
</reference>
<evidence type="ECO:0000256" key="7">
    <source>
        <dbReference type="ARBA" id="ARBA00022795"/>
    </source>
</evidence>
<keyword evidence="16" id="KW-0966">Cell projection</keyword>
<dbReference type="Gene3D" id="3.40.50.300">
    <property type="entry name" value="P-loop containing nucleotide triphosphate hydrolases"/>
    <property type="match status" value="1"/>
</dbReference>
<evidence type="ECO:0000256" key="9">
    <source>
        <dbReference type="ARBA" id="ARBA00023134"/>
    </source>
</evidence>
<dbReference type="InterPro" id="IPR027417">
    <property type="entry name" value="P-loop_NTPase"/>
</dbReference>
<evidence type="ECO:0000256" key="10">
    <source>
        <dbReference type="ARBA" id="ARBA00023136"/>
    </source>
</evidence>